<dbReference type="GO" id="GO:0008270">
    <property type="term" value="F:zinc ion binding"/>
    <property type="evidence" value="ECO:0007669"/>
    <property type="project" value="UniProtKB-KW"/>
</dbReference>
<dbReference type="PANTHER" id="PTHR46481:SF10">
    <property type="entry name" value="ZINC FINGER BED DOMAIN-CONTAINING PROTEIN 39"/>
    <property type="match status" value="1"/>
</dbReference>
<proteinExistence type="predicted"/>
<accession>A0A8R1ECT8</accession>
<protein>
    <submittedName>
        <fullName evidence="8">Dimer_Tnp_hAT domain-containing protein</fullName>
    </submittedName>
</protein>
<reference evidence="8" key="2">
    <citation type="submission" date="2022-06" db="UniProtKB">
        <authorList>
            <consortium name="EnsemblMetazoa"/>
        </authorList>
    </citation>
    <scope>IDENTIFICATION</scope>
    <source>
        <strain evidence="8">DF5081</strain>
    </source>
</reference>
<organism evidence="8 9">
    <name type="scientific">Caenorhabditis japonica</name>
    <dbReference type="NCBI Taxonomy" id="281687"/>
    <lineage>
        <taxon>Eukaryota</taxon>
        <taxon>Metazoa</taxon>
        <taxon>Ecdysozoa</taxon>
        <taxon>Nematoda</taxon>
        <taxon>Chromadorea</taxon>
        <taxon>Rhabditida</taxon>
        <taxon>Rhabditina</taxon>
        <taxon>Rhabditomorpha</taxon>
        <taxon>Rhabditoidea</taxon>
        <taxon>Rhabditidae</taxon>
        <taxon>Peloderinae</taxon>
        <taxon>Caenorhabditis</taxon>
    </lineage>
</organism>
<feature type="compositionally biased region" description="Basic residues" evidence="6">
    <location>
        <begin position="235"/>
        <end position="244"/>
    </location>
</feature>
<dbReference type="Proteomes" id="UP000005237">
    <property type="component" value="Unassembled WGS sequence"/>
</dbReference>
<dbReference type="InterPro" id="IPR008906">
    <property type="entry name" value="HATC_C_dom"/>
</dbReference>
<feature type="compositionally biased region" description="Basic residues" evidence="6">
    <location>
        <begin position="254"/>
        <end position="263"/>
    </location>
</feature>
<keyword evidence="5" id="KW-0539">Nucleus</keyword>
<keyword evidence="4" id="KW-0862">Zinc</keyword>
<dbReference type="GO" id="GO:0005634">
    <property type="term" value="C:nucleus"/>
    <property type="evidence" value="ECO:0007669"/>
    <property type="project" value="UniProtKB-SubCell"/>
</dbReference>
<feature type="region of interest" description="Disordered" evidence="6">
    <location>
        <begin position="207"/>
        <end position="263"/>
    </location>
</feature>
<dbReference type="Pfam" id="PF05699">
    <property type="entry name" value="Dimer_Tnp_hAT"/>
    <property type="match status" value="1"/>
</dbReference>
<evidence type="ECO:0000256" key="6">
    <source>
        <dbReference type="SAM" id="MobiDB-lite"/>
    </source>
</evidence>
<reference evidence="9" key="1">
    <citation type="submission" date="2010-08" db="EMBL/GenBank/DDBJ databases">
        <authorList>
            <consortium name="Caenorhabditis japonica Sequencing Consortium"/>
            <person name="Wilson R.K."/>
        </authorList>
    </citation>
    <scope>NUCLEOTIDE SEQUENCE [LARGE SCALE GENOMIC DNA]</scope>
    <source>
        <strain evidence="9">DF5081</strain>
    </source>
</reference>
<dbReference type="InterPro" id="IPR052035">
    <property type="entry name" value="ZnF_BED_domain_contain"/>
</dbReference>
<feature type="domain" description="HAT C-terminal dimerisation" evidence="7">
    <location>
        <begin position="82"/>
        <end position="154"/>
    </location>
</feature>
<comment type="subcellular location">
    <subcellularLocation>
        <location evidence="1">Nucleus</location>
    </subcellularLocation>
</comment>
<dbReference type="InterPro" id="IPR012337">
    <property type="entry name" value="RNaseH-like_sf"/>
</dbReference>
<sequence length="263" mass="29720">MVLLCDGWTSTNSNFQLYCLVAAYVDTSGKLQQHLVGIVDTPSARSHDLQRLFIAEMSKSKLTMDQFFCSREFELYRQHIDQCIARKVEDDSINFWRTKSATWPLLTKLALKFLSIPASSASTERVFAGAGRIFSNRLRNRLSVQTTSSILLANAMIGFERINDCEEDYGIIEDEEVAENSPIDSELGPNYEMGDFKNVEEDDMEFEEFDSSLPGPSFSFGAGDSNDATPNKILRSQKRISKRVVKSDISAPATRRRRVNNEN</sequence>
<dbReference type="PANTHER" id="PTHR46481">
    <property type="entry name" value="ZINC FINGER BED DOMAIN-CONTAINING PROTEIN 4"/>
    <property type="match status" value="1"/>
</dbReference>
<evidence type="ECO:0000256" key="2">
    <source>
        <dbReference type="ARBA" id="ARBA00022723"/>
    </source>
</evidence>
<evidence type="ECO:0000259" key="7">
    <source>
        <dbReference type="Pfam" id="PF05699"/>
    </source>
</evidence>
<keyword evidence="3" id="KW-0863">Zinc-finger</keyword>
<keyword evidence="2" id="KW-0479">Metal-binding</keyword>
<dbReference type="GO" id="GO:0046983">
    <property type="term" value="F:protein dimerization activity"/>
    <property type="evidence" value="ECO:0007669"/>
    <property type="project" value="InterPro"/>
</dbReference>
<dbReference type="AlphaFoldDB" id="A0A8R1ECT8"/>
<evidence type="ECO:0000313" key="9">
    <source>
        <dbReference type="Proteomes" id="UP000005237"/>
    </source>
</evidence>
<dbReference type="EnsemblMetazoa" id="CJA32743c.1">
    <property type="protein sequence ID" value="CJA32743c.1"/>
    <property type="gene ID" value="WBGene00208590"/>
</dbReference>
<evidence type="ECO:0000256" key="1">
    <source>
        <dbReference type="ARBA" id="ARBA00004123"/>
    </source>
</evidence>
<evidence type="ECO:0000313" key="8">
    <source>
        <dbReference type="EnsemblMetazoa" id="CJA32743c.1"/>
    </source>
</evidence>
<evidence type="ECO:0000256" key="3">
    <source>
        <dbReference type="ARBA" id="ARBA00022771"/>
    </source>
</evidence>
<dbReference type="SUPFAM" id="SSF53098">
    <property type="entry name" value="Ribonuclease H-like"/>
    <property type="match status" value="1"/>
</dbReference>
<keyword evidence="9" id="KW-1185">Reference proteome</keyword>
<evidence type="ECO:0000256" key="4">
    <source>
        <dbReference type="ARBA" id="ARBA00022833"/>
    </source>
</evidence>
<evidence type="ECO:0000256" key="5">
    <source>
        <dbReference type="ARBA" id="ARBA00023242"/>
    </source>
</evidence>
<name>A0A8R1ECT8_CAEJA</name>